<protein>
    <recommendedName>
        <fullName evidence="3">cysteine desulfurase</fullName>
        <ecNumber evidence="3">2.8.1.7</ecNumber>
    </recommendedName>
</protein>
<reference evidence="7 8" key="1">
    <citation type="submission" date="2016-09" db="EMBL/GenBank/DDBJ databases">
        <title>Genomic analysis reveals versatility of anaerobic energy metabolism of Geosporobacter ferrireducens IRF9 of phylum Firmicutes.</title>
        <authorList>
            <person name="Kim S.-J."/>
        </authorList>
    </citation>
    <scope>NUCLEOTIDE SEQUENCE [LARGE SCALE GENOMIC DNA]</scope>
    <source>
        <strain evidence="7 8">IRF9</strain>
    </source>
</reference>
<sequence length="384" mass="42138">MHNIYMDNAATTFPKAPGVGAAVKNYIDNVGINVKRGTYSSAFSAGEVVLEVREMICRLFNFDNPDNVVFTMNITQSMNYLIKGILQAGDHCILSSMEHNAVMRPLSQLCSQRIEFSKVQCDRFGRLDVEDIKQHIKPNTKAVIMTHASNVCGTILPIYEIGKLCKAYNLNFIVDSAQTAGIYEIDFREMNADAVAFTGHKGLLGPQGIGGFVISNPLAKKMDSLICGGTGSASESEFQPDYLPDKFEPGTMNLPGIFGLHAALTYLMKTGIKSIRDEELRITQQFIEGILNMRGIRLAGLPGAQGRTAVVSIDFTKGDNGEVAYLLDKEYGIMTRCGLHCAPSAHKTLGTFPQGTVRFSFSHYNTIEEVKYAIDSIHKINKGL</sequence>
<dbReference type="NCBIfam" id="TIGR01977">
    <property type="entry name" value="am_tr_V_EF2568"/>
    <property type="match status" value="1"/>
</dbReference>
<dbReference type="STRING" id="1424294.Gferi_12650"/>
<comment type="cofactor">
    <cofactor evidence="1">
        <name>pyridoxal 5'-phosphate</name>
        <dbReference type="ChEBI" id="CHEBI:597326"/>
    </cofactor>
</comment>
<accession>A0A1D8GHK6</accession>
<evidence type="ECO:0000256" key="2">
    <source>
        <dbReference type="ARBA" id="ARBA00010447"/>
    </source>
</evidence>
<feature type="domain" description="Aminotransferase class V" evidence="6">
    <location>
        <begin position="4"/>
        <end position="371"/>
    </location>
</feature>
<dbReference type="PANTHER" id="PTHR43586">
    <property type="entry name" value="CYSTEINE DESULFURASE"/>
    <property type="match status" value="1"/>
</dbReference>
<evidence type="ECO:0000313" key="8">
    <source>
        <dbReference type="Proteomes" id="UP000095743"/>
    </source>
</evidence>
<dbReference type="RefSeq" id="WP_069977040.1">
    <property type="nucleotide sequence ID" value="NZ_CP017269.1"/>
</dbReference>
<evidence type="ECO:0000259" key="6">
    <source>
        <dbReference type="Pfam" id="PF00266"/>
    </source>
</evidence>
<dbReference type="PIRSF" id="PIRSF005572">
    <property type="entry name" value="NifS"/>
    <property type="match status" value="1"/>
</dbReference>
<dbReference type="EMBL" id="CP017269">
    <property type="protein sequence ID" value="AOT70366.1"/>
    <property type="molecule type" value="Genomic_DNA"/>
</dbReference>
<dbReference type="PANTHER" id="PTHR43586:SF4">
    <property type="entry name" value="ISOPENICILLIN N EPIMERASE"/>
    <property type="match status" value="1"/>
</dbReference>
<dbReference type="InterPro" id="IPR016454">
    <property type="entry name" value="Cysteine_dSase"/>
</dbReference>
<dbReference type="GO" id="GO:0031071">
    <property type="term" value="F:cysteine desulfurase activity"/>
    <property type="evidence" value="ECO:0007669"/>
    <property type="project" value="UniProtKB-EC"/>
</dbReference>
<evidence type="ECO:0000256" key="3">
    <source>
        <dbReference type="ARBA" id="ARBA00012239"/>
    </source>
</evidence>
<dbReference type="InterPro" id="IPR015421">
    <property type="entry name" value="PyrdxlP-dep_Trfase_major"/>
</dbReference>
<dbReference type="EC" id="2.8.1.7" evidence="3"/>
<dbReference type="OrthoDB" id="9804366at2"/>
<evidence type="ECO:0000313" key="7">
    <source>
        <dbReference type="EMBL" id="AOT70366.1"/>
    </source>
</evidence>
<comment type="similarity">
    <text evidence="2">Belongs to the class-V pyridoxal-phosphate-dependent aminotransferase family. Csd subfamily.</text>
</comment>
<keyword evidence="8" id="KW-1185">Reference proteome</keyword>
<gene>
    <name evidence="7" type="ORF">Gferi_12650</name>
</gene>
<evidence type="ECO:0000256" key="1">
    <source>
        <dbReference type="ARBA" id="ARBA00001933"/>
    </source>
</evidence>
<dbReference type="InterPro" id="IPR015424">
    <property type="entry name" value="PyrdxlP-dep_Trfase"/>
</dbReference>
<evidence type="ECO:0000256" key="5">
    <source>
        <dbReference type="ARBA" id="ARBA00050776"/>
    </source>
</evidence>
<name>A0A1D8GHK6_9FIRM</name>
<dbReference type="Proteomes" id="UP000095743">
    <property type="component" value="Chromosome"/>
</dbReference>
<proteinExistence type="inferred from homology"/>
<dbReference type="SUPFAM" id="SSF53383">
    <property type="entry name" value="PLP-dependent transferases"/>
    <property type="match status" value="1"/>
</dbReference>
<dbReference type="KEGG" id="gfe:Gferi_12650"/>
<evidence type="ECO:0000256" key="4">
    <source>
        <dbReference type="ARBA" id="ARBA00022898"/>
    </source>
</evidence>
<keyword evidence="4" id="KW-0663">Pyridoxal phosphate</keyword>
<dbReference type="Gene3D" id="3.90.1150.10">
    <property type="entry name" value="Aspartate Aminotransferase, domain 1"/>
    <property type="match status" value="1"/>
</dbReference>
<comment type="catalytic activity">
    <reaction evidence="5">
        <text>(sulfur carrier)-H + L-cysteine = (sulfur carrier)-SH + L-alanine</text>
        <dbReference type="Rhea" id="RHEA:43892"/>
        <dbReference type="Rhea" id="RHEA-COMP:14737"/>
        <dbReference type="Rhea" id="RHEA-COMP:14739"/>
        <dbReference type="ChEBI" id="CHEBI:29917"/>
        <dbReference type="ChEBI" id="CHEBI:35235"/>
        <dbReference type="ChEBI" id="CHEBI:57972"/>
        <dbReference type="ChEBI" id="CHEBI:64428"/>
        <dbReference type="EC" id="2.8.1.7"/>
    </reaction>
</comment>
<dbReference type="InterPro" id="IPR010969">
    <property type="entry name" value="Cys_dSase-rel_unknwn_funct"/>
</dbReference>
<dbReference type="Pfam" id="PF00266">
    <property type="entry name" value="Aminotran_5"/>
    <property type="match status" value="1"/>
</dbReference>
<dbReference type="AlphaFoldDB" id="A0A1D8GHK6"/>
<dbReference type="InterPro" id="IPR000192">
    <property type="entry name" value="Aminotrans_V_dom"/>
</dbReference>
<dbReference type="InterPro" id="IPR015422">
    <property type="entry name" value="PyrdxlP-dep_Trfase_small"/>
</dbReference>
<organism evidence="7 8">
    <name type="scientific">Geosporobacter ferrireducens</name>
    <dbReference type="NCBI Taxonomy" id="1424294"/>
    <lineage>
        <taxon>Bacteria</taxon>
        <taxon>Bacillati</taxon>
        <taxon>Bacillota</taxon>
        <taxon>Clostridia</taxon>
        <taxon>Peptostreptococcales</taxon>
        <taxon>Thermotaleaceae</taxon>
        <taxon>Geosporobacter</taxon>
    </lineage>
</organism>
<dbReference type="Gene3D" id="3.40.640.10">
    <property type="entry name" value="Type I PLP-dependent aspartate aminotransferase-like (Major domain)"/>
    <property type="match status" value="1"/>
</dbReference>